<reference evidence="1 2" key="1">
    <citation type="journal article" date="2018" name="Front. Plant Sci.">
        <title>Red Clover (Trifolium pratense) and Zigzag Clover (T. medium) - A Picture of Genomic Similarities and Differences.</title>
        <authorList>
            <person name="Dluhosova J."/>
            <person name="Istvanek J."/>
            <person name="Nedelnik J."/>
            <person name="Repkova J."/>
        </authorList>
    </citation>
    <scope>NUCLEOTIDE SEQUENCE [LARGE SCALE GENOMIC DNA]</scope>
    <source>
        <strain evidence="2">cv. 10/8</strain>
        <tissue evidence="1">Leaf</tissue>
    </source>
</reference>
<keyword evidence="2" id="KW-1185">Reference proteome</keyword>
<feature type="non-terminal residue" evidence="1">
    <location>
        <position position="36"/>
    </location>
</feature>
<evidence type="ECO:0000313" key="2">
    <source>
        <dbReference type="Proteomes" id="UP000265520"/>
    </source>
</evidence>
<sequence>MKLRDAPDEAARRAIARTFLMQESNCLARRAILPAR</sequence>
<protein>
    <submittedName>
        <fullName evidence="1">Uncharacterized protein</fullName>
    </submittedName>
</protein>
<dbReference type="Proteomes" id="UP000265520">
    <property type="component" value="Unassembled WGS sequence"/>
</dbReference>
<comment type="caution">
    <text evidence="1">The sequence shown here is derived from an EMBL/GenBank/DDBJ whole genome shotgun (WGS) entry which is preliminary data.</text>
</comment>
<dbReference type="EMBL" id="LXQA011270975">
    <property type="protein sequence ID" value="MCI91404.1"/>
    <property type="molecule type" value="Genomic_DNA"/>
</dbReference>
<evidence type="ECO:0000313" key="1">
    <source>
        <dbReference type="EMBL" id="MCI91404.1"/>
    </source>
</evidence>
<accession>A0A392VSM9</accession>
<name>A0A392VSM9_9FABA</name>
<organism evidence="1 2">
    <name type="scientific">Trifolium medium</name>
    <dbReference type="NCBI Taxonomy" id="97028"/>
    <lineage>
        <taxon>Eukaryota</taxon>
        <taxon>Viridiplantae</taxon>
        <taxon>Streptophyta</taxon>
        <taxon>Embryophyta</taxon>
        <taxon>Tracheophyta</taxon>
        <taxon>Spermatophyta</taxon>
        <taxon>Magnoliopsida</taxon>
        <taxon>eudicotyledons</taxon>
        <taxon>Gunneridae</taxon>
        <taxon>Pentapetalae</taxon>
        <taxon>rosids</taxon>
        <taxon>fabids</taxon>
        <taxon>Fabales</taxon>
        <taxon>Fabaceae</taxon>
        <taxon>Papilionoideae</taxon>
        <taxon>50 kb inversion clade</taxon>
        <taxon>NPAAA clade</taxon>
        <taxon>Hologalegina</taxon>
        <taxon>IRL clade</taxon>
        <taxon>Trifolieae</taxon>
        <taxon>Trifolium</taxon>
    </lineage>
</organism>
<proteinExistence type="predicted"/>
<dbReference type="AlphaFoldDB" id="A0A392VSM9"/>